<evidence type="ECO:0000313" key="2">
    <source>
        <dbReference type="Proteomes" id="UP000050509"/>
    </source>
</evidence>
<name>A0A0P9D381_9CHLR</name>
<sequence length="139" mass="14918">MTRLLGIVGALILVSAGALGAWAAARPPIALLVAPAATDVHITRLHWNEWQISYRVPKAAPWSSAIGRQLEAAGWASDGPAGYGALARTYSHATQLGLGELWEWAYLTVDPLHADRATIRLRRFVHLSWLGAGLPNGAH</sequence>
<accession>A0A0P9D381</accession>
<dbReference type="EMBL" id="LJCR01000241">
    <property type="protein sequence ID" value="KPV53514.1"/>
    <property type="molecule type" value="Genomic_DNA"/>
</dbReference>
<evidence type="ECO:0000313" key="1">
    <source>
        <dbReference type="EMBL" id="KPV53514.1"/>
    </source>
</evidence>
<gene>
    <name evidence="1" type="ORF">SE17_09220</name>
</gene>
<keyword evidence="2" id="KW-1185">Reference proteome</keyword>
<dbReference type="Proteomes" id="UP000050509">
    <property type="component" value="Unassembled WGS sequence"/>
</dbReference>
<organism evidence="1 2">
    <name type="scientific">Kouleothrix aurantiaca</name>
    <dbReference type="NCBI Taxonomy" id="186479"/>
    <lineage>
        <taxon>Bacteria</taxon>
        <taxon>Bacillati</taxon>
        <taxon>Chloroflexota</taxon>
        <taxon>Chloroflexia</taxon>
        <taxon>Chloroflexales</taxon>
        <taxon>Roseiflexineae</taxon>
        <taxon>Roseiflexaceae</taxon>
        <taxon>Kouleothrix</taxon>
    </lineage>
</organism>
<dbReference type="AlphaFoldDB" id="A0A0P9D381"/>
<protein>
    <submittedName>
        <fullName evidence="1">Uncharacterized protein</fullName>
    </submittedName>
</protein>
<reference evidence="1 2" key="1">
    <citation type="submission" date="2015-09" db="EMBL/GenBank/DDBJ databases">
        <title>Draft genome sequence of Kouleothrix aurantiaca JCM 19913.</title>
        <authorList>
            <person name="Hemp J."/>
        </authorList>
    </citation>
    <scope>NUCLEOTIDE SEQUENCE [LARGE SCALE GENOMIC DNA]</scope>
    <source>
        <strain evidence="1 2">COM-B</strain>
    </source>
</reference>
<comment type="caution">
    <text evidence="1">The sequence shown here is derived from an EMBL/GenBank/DDBJ whole genome shotgun (WGS) entry which is preliminary data.</text>
</comment>
<proteinExistence type="predicted"/>